<proteinExistence type="predicted"/>
<protein>
    <submittedName>
        <fullName evidence="2">GNAT family N-acetyltransferase</fullName>
        <ecNumber evidence="2">2.3.1.-</ecNumber>
    </submittedName>
</protein>
<evidence type="ECO:0000259" key="1">
    <source>
        <dbReference type="PROSITE" id="PS51186"/>
    </source>
</evidence>
<dbReference type="GO" id="GO:0016746">
    <property type="term" value="F:acyltransferase activity"/>
    <property type="evidence" value="ECO:0007669"/>
    <property type="project" value="UniProtKB-KW"/>
</dbReference>
<comment type="caution">
    <text evidence="2">The sequence shown here is derived from an EMBL/GenBank/DDBJ whole genome shotgun (WGS) entry which is preliminary data.</text>
</comment>
<dbReference type="RefSeq" id="WP_218390249.1">
    <property type="nucleotide sequence ID" value="NZ_JAHUZE010000001.1"/>
</dbReference>
<reference evidence="2 3" key="1">
    <citation type="submission" date="2021-05" db="EMBL/GenBank/DDBJ databases">
        <title>Culturable bacteria isolated from Daya Bay.</title>
        <authorList>
            <person name="Zheng W."/>
            <person name="Yu S."/>
            <person name="Huang Y."/>
        </authorList>
    </citation>
    <scope>NUCLEOTIDE SEQUENCE [LARGE SCALE GENOMIC DNA]</scope>
    <source>
        <strain evidence="2 3">DP4N28-5</strain>
    </source>
</reference>
<sequence>MIRAATAGDEERIDAFLTPHTAYAMFLRSNLAKHGLDEREHPHGTRFFLEEEGGDVAGVFGLSNGGFVLGLGADWSGFAREIRGKSIVGINGASDQVRAAQAALNVLDADYALDKDEPHYHLDLSRLAETAIGLGELRRPTQSDRDTLIAWHAAYDVETLGATEGRDTTEDAAKQVARYYRDGNTRLLWIGGQPVAMTAFNARLPDIVQIGGVYTPPELRGRGHARTAVGLHLIEARGEGVAQAILFASGAPACRAYEALGFTRIGSYALAILKAPVVVGA</sequence>
<gene>
    <name evidence="2" type="ORF">KJP28_00365</name>
</gene>
<dbReference type="Proteomes" id="UP000756530">
    <property type="component" value="Unassembled WGS sequence"/>
</dbReference>
<organism evidence="2 3">
    <name type="scientific">Maritimibacter dapengensis</name>
    <dbReference type="NCBI Taxonomy" id="2836868"/>
    <lineage>
        <taxon>Bacteria</taxon>
        <taxon>Pseudomonadati</taxon>
        <taxon>Pseudomonadota</taxon>
        <taxon>Alphaproteobacteria</taxon>
        <taxon>Rhodobacterales</taxon>
        <taxon>Roseobacteraceae</taxon>
        <taxon>Maritimibacter</taxon>
    </lineage>
</organism>
<keyword evidence="2" id="KW-0808">Transferase</keyword>
<dbReference type="Pfam" id="PF00583">
    <property type="entry name" value="Acetyltransf_1"/>
    <property type="match status" value="1"/>
</dbReference>
<evidence type="ECO:0000313" key="3">
    <source>
        <dbReference type="Proteomes" id="UP000756530"/>
    </source>
</evidence>
<dbReference type="InterPro" id="IPR000182">
    <property type="entry name" value="GNAT_dom"/>
</dbReference>
<keyword evidence="3" id="KW-1185">Reference proteome</keyword>
<keyword evidence="2" id="KW-0012">Acyltransferase</keyword>
<dbReference type="EC" id="2.3.1.-" evidence="2"/>
<name>A0ABS6SXW7_9RHOB</name>
<dbReference type="PROSITE" id="PS51186">
    <property type="entry name" value="GNAT"/>
    <property type="match status" value="1"/>
</dbReference>
<feature type="domain" description="N-acetyltransferase" evidence="1">
    <location>
        <begin position="135"/>
        <end position="281"/>
    </location>
</feature>
<dbReference type="EMBL" id="JAHUZE010000001">
    <property type="protein sequence ID" value="MBV7377358.1"/>
    <property type="molecule type" value="Genomic_DNA"/>
</dbReference>
<accession>A0ABS6SXW7</accession>
<evidence type="ECO:0000313" key="2">
    <source>
        <dbReference type="EMBL" id="MBV7377358.1"/>
    </source>
</evidence>